<gene>
    <name evidence="1" type="ORF">DFI_19330</name>
</gene>
<keyword evidence="1" id="KW-0614">Plasmid</keyword>
<keyword evidence="2" id="KW-1185">Reference proteome</keyword>
<organism evidence="1 2">
    <name type="scientific">Deinococcus ficus</name>
    <dbReference type="NCBI Taxonomy" id="317577"/>
    <lineage>
        <taxon>Bacteria</taxon>
        <taxon>Thermotogati</taxon>
        <taxon>Deinococcota</taxon>
        <taxon>Deinococci</taxon>
        <taxon>Deinococcales</taxon>
        <taxon>Deinococcaceae</taxon>
        <taxon>Deinococcus</taxon>
    </lineage>
</organism>
<evidence type="ECO:0000313" key="2">
    <source>
        <dbReference type="Proteomes" id="UP000259030"/>
    </source>
</evidence>
<accession>A0A221T379</accession>
<dbReference type="KEGG" id="dfc:DFI_19330"/>
<sequence>MPTLRPTVSITQAVQPADLNLMHFGTHLFNAVKAQLTRPIMTVEVTVCRGGTVACTAVIPATDGGLRLRDVQPLHRQLRSQDQLVIVPRTDPHLVHPRARA</sequence>
<geneLocation type="plasmid" evidence="2">
    <name>pdfi3</name>
</geneLocation>
<reference evidence="1 2" key="1">
    <citation type="submission" date="2017-05" db="EMBL/GenBank/DDBJ databases">
        <title>The complete genome sequence of Deinococcus ficus isolated from the rhizosphere of the Ficus religiosa L. in Taiwan.</title>
        <authorList>
            <person name="Wu K.-M."/>
            <person name="Liao T.-L."/>
            <person name="Liu Y.-M."/>
            <person name="Young C.-C."/>
            <person name="Tsai S.-F."/>
        </authorList>
    </citation>
    <scope>NUCLEOTIDE SEQUENCE [LARGE SCALE GENOMIC DNA]</scope>
    <source>
        <strain evidence="1 2">CC-FR2-10</strain>
        <plasmid evidence="2">pdfi3</plasmid>
    </source>
</reference>
<dbReference type="RefSeq" id="WP_027462787.1">
    <property type="nucleotide sequence ID" value="NZ_CP021084.1"/>
</dbReference>
<proteinExistence type="predicted"/>
<dbReference type="EMBL" id="CP021084">
    <property type="protein sequence ID" value="ASN83352.1"/>
    <property type="molecule type" value="Genomic_DNA"/>
</dbReference>
<dbReference type="AlphaFoldDB" id="A0A221T379"/>
<evidence type="ECO:0000313" key="1">
    <source>
        <dbReference type="EMBL" id="ASN83352.1"/>
    </source>
</evidence>
<protein>
    <submittedName>
        <fullName evidence="1">Uncharacterized protein</fullName>
    </submittedName>
</protein>
<dbReference type="Proteomes" id="UP000259030">
    <property type="component" value="Plasmid pDFI3"/>
</dbReference>
<name>A0A221T379_9DEIO</name>